<dbReference type="Proteomes" id="UP000316142">
    <property type="component" value="Unassembled WGS sequence"/>
</dbReference>
<comment type="caution">
    <text evidence="2">The sequence shown here is derived from an EMBL/GenBank/DDBJ whole genome shotgun (WGS) entry which is preliminary data.</text>
</comment>
<name>A0ABY2Z218_9GAMM</name>
<feature type="non-terminal residue" evidence="2">
    <location>
        <position position="293"/>
    </location>
</feature>
<evidence type="ECO:0008006" key="4">
    <source>
        <dbReference type="Google" id="ProtNLM"/>
    </source>
</evidence>
<dbReference type="PROSITE" id="PS51257">
    <property type="entry name" value="PROKAR_LIPOPROTEIN"/>
    <property type="match status" value="1"/>
</dbReference>
<reference evidence="2 3" key="1">
    <citation type="submission" date="2019-06" db="EMBL/GenBank/DDBJ databases">
        <title>Taxogenomics and systematics of the genus Pantoea.</title>
        <authorList>
            <person name="Tambong J.T."/>
        </authorList>
    </citation>
    <scope>NUCLEOTIDE SEQUENCE [LARGE SCALE GENOMIC DNA]</scope>
    <source>
        <strain evidence="2 3">LMG 2558</strain>
    </source>
</reference>
<keyword evidence="1" id="KW-1133">Transmembrane helix</keyword>
<dbReference type="RefSeq" id="WP_219994856.1">
    <property type="nucleotide sequence ID" value="NZ_VHIZ01000064.1"/>
</dbReference>
<keyword evidence="1" id="KW-0472">Membrane</keyword>
<keyword evidence="3" id="KW-1185">Reference proteome</keyword>
<organism evidence="2 3">
    <name type="scientific">Pantoea anthophila</name>
    <dbReference type="NCBI Taxonomy" id="470931"/>
    <lineage>
        <taxon>Bacteria</taxon>
        <taxon>Pseudomonadati</taxon>
        <taxon>Pseudomonadota</taxon>
        <taxon>Gammaproteobacteria</taxon>
        <taxon>Enterobacterales</taxon>
        <taxon>Erwiniaceae</taxon>
        <taxon>Pantoea</taxon>
    </lineage>
</organism>
<feature type="transmembrane region" description="Helical" evidence="1">
    <location>
        <begin position="167"/>
        <end position="193"/>
    </location>
</feature>
<evidence type="ECO:0000256" key="1">
    <source>
        <dbReference type="SAM" id="Phobius"/>
    </source>
</evidence>
<feature type="transmembrane region" description="Helical" evidence="1">
    <location>
        <begin position="214"/>
        <end position="233"/>
    </location>
</feature>
<evidence type="ECO:0000313" key="3">
    <source>
        <dbReference type="Proteomes" id="UP000316142"/>
    </source>
</evidence>
<evidence type="ECO:0000313" key="2">
    <source>
        <dbReference type="EMBL" id="TPV21162.1"/>
    </source>
</evidence>
<dbReference type="EMBL" id="VHIZ01000064">
    <property type="protein sequence ID" value="TPV21162.1"/>
    <property type="molecule type" value="Genomic_DNA"/>
</dbReference>
<proteinExistence type="predicted"/>
<accession>A0ABY2Z218</accession>
<gene>
    <name evidence="2" type="ORF">FJW00_21105</name>
</gene>
<sequence>MTKKNLLSLSILLAFTILGCMISYHKAPFAFGSGDHYLFHAFGKWIANGEVFTKDFIHFRTPGPYYYYGIMQYFFGETYLTTSTSLLMESHVFQMIASFALALAVTKNIFGKSSLTIATATALFFLAAPPIYQLRTALPAAALALYLLSYSNNINNGNKKSENAQVILSGILLGVSFWFGQELFIFLSISIFAGEFSAGNKKPLKDKALKILKLALTALLVIMSGIACLYFKGVSIHEFLYNTLYYAFFIQPSGMDVPFPSFSQSSLIYYVWIGFFVASIIILSLSRKLFTPT</sequence>
<keyword evidence="1" id="KW-0812">Transmembrane</keyword>
<protein>
    <recommendedName>
        <fullName evidence="4">Glycosyltransferase RgtA/B/C/D-like domain-containing protein</fullName>
    </recommendedName>
</protein>
<feature type="transmembrane region" description="Helical" evidence="1">
    <location>
        <begin position="267"/>
        <end position="285"/>
    </location>
</feature>